<gene>
    <name evidence="1" type="ORF">SAMN05421504_109194</name>
</gene>
<dbReference type="AlphaFoldDB" id="A0A1H3QAF6"/>
<accession>A0A1H3QAF6</accession>
<evidence type="ECO:0000313" key="1">
    <source>
        <dbReference type="EMBL" id="SDZ10005.1"/>
    </source>
</evidence>
<protein>
    <submittedName>
        <fullName evidence="1">Uncharacterized protein</fullName>
    </submittedName>
</protein>
<organism evidence="1 2">
    <name type="scientific">Amycolatopsis xylanica</name>
    <dbReference type="NCBI Taxonomy" id="589385"/>
    <lineage>
        <taxon>Bacteria</taxon>
        <taxon>Bacillati</taxon>
        <taxon>Actinomycetota</taxon>
        <taxon>Actinomycetes</taxon>
        <taxon>Pseudonocardiales</taxon>
        <taxon>Pseudonocardiaceae</taxon>
        <taxon>Amycolatopsis</taxon>
    </lineage>
</organism>
<sequence>MDIFAFAASGHLGPIHCGMSLDEAETLLGPGSPHPAIRMKPGIDGYPYYWESLALTIRGGIVEDVTVHTWPGPAIRLPLTPDPYPAPIKREDFLKALDCEYEVYEPLTFGSQSAIVTEAGVQAAFYHDDEDEFLIMVSKYAR</sequence>
<evidence type="ECO:0000313" key="2">
    <source>
        <dbReference type="Proteomes" id="UP000199515"/>
    </source>
</evidence>
<reference evidence="1 2" key="1">
    <citation type="submission" date="2016-10" db="EMBL/GenBank/DDBJ databases">
        <authorList>
            <person name="de Groot N.N."/>
        </authorList>
    </citation>
    <scope>NUCLEOTIDE SEQUENCE [LARGE SCALE GENOMIC DNA]</scope>
    <source>
        <strain evidence="1 2">CPCC 202699</strain>
    </source>
</reference>
<dbReference type="EMBL" id="FNON01000009">
    <property type="protein sequence ID" value="SDZ10005.1"/>
    <property type="molecule type" value="Genomic_DNA"/>
</dbReference>
<dbReference type="Proteomes" id="UP000199515">
    <property type="component" value="Unassembled WGS sequence"/>
</dbReference>
<keyword evidence="2" id="KW-1185">Reference proteome</keyword>
<name>A0A1H3QAF6_9PSEU</name>
<dbReference type="STRING" id="589385.SAMN05421504_109194"/>
<proteinExistence type="predicted"/>